<name>I4CDR6_DESTA</name>
<dbReference type="STRING" id="706587.Desti_5097"/>
<dbReference type="Pfam" id="PF00583">
    <property type="entry name" value="Acetyltransf_1"/>
    <property type="match status" value="1"/>
</dbReference>
<dbReference type="GO" id="GO:0016747">
    <property type="term" value="F:acyltransferase activity, transferring groups other than amino-acyl groups"/>
    <property type="evidence" value="ECO:0007669"/>
    <property type="project" value="InterPro"/>
</dbReference>
<evidence type="ECO:0000256" key="1">
    <source>
        <dbReference type="SAM" id="MobiDB-lite"/>
    </source>
</evidence>
<gene>
    <name evidence="3" type="ordered locus">Desti_5097</name>
</gene>
<dbReference type="HOGENOM" id="CLU_1967033_0_0_7"/>
<keyword evidence="4" id="KW-1185">Reference proteome</keyword>
<dbReference type="AlphaFoldDB" id="I4CDR6"/>
<dbReference type="OrthoDB" id="8479334at2"/>
<keyword evidence="3" id="KW-0808">Transferase</keyword>
<dbReference type="RefSeq" id="WP_014812809.1">
    <property type="nucleotide sequence ID" value="NC_018025.1"/>
</dbReference>
<sequence length="127" mass="15016">MQFRMFFRLPETVFRTLLVMEFFYDEDMDWYEVKVFRGSDLIGYVHGYANRGWSPQVNNIWVMDKYRREGIASAMMSKIESYFGQIPVPGTPIEENEGAAAFWRKYLSGRSPQGRDPTDENDSFIER</sequence>
<organism evidence="3 4">
    <name type="scientific">Desulfomonile tiedjei (strain ATCC 49306 / DSM 6799 / DCB-1)</name>
    <dbReference type="NCBI Taxonomy" id="706587"/>
    <lineage>
        <taxon>Bacteria</taxon>
        <taxon>Pseudomonadati</taxon>
        <taxon>Thermodesulfobacteriota</taxon>
        <taxon>Desulfomonilia</taxon>
        <taxon>Desulfomonilales</taxon>
        <taxon>Desulfomonilaceae</taxon>
        <taxon>Desulfomonile</taxon>
    </lineage>
</organism>
<dbReference type="EMBL" id="CP003360">
    <property type="protein sequence ID" value="AFM27707.1"/>
    <property type="molecule type" value="Genomic_DNA"/>
</dbReference>
<dbReference type="PROSITE" id="PS51186">
    <property type="entry name" value="GNAT"/>
    <property type="match status" value="1"/>
</dbReference>
<dbReference type="InterPro" id="IPR000182">
    <property type="entry name" value="GNAT_dom"/>
</dbReference>
<feature type="domain" description="N-acetyltransferase" evidence="2">
    <location>
        <begin position="1"/>
        <end position="127"/>
    </location>
</feature>
<dbReference type="Proteomes" id="UP000006055">
    <property type="component" value="Chromosome"/>
</dbReference>
<dbReference type="KEGG" id="dti:Desti_5097"/>
<evidence type="ECO:0000313" key="4">
    <source>
        <dbReference type="Proteomes" id="UP000006055"/>
    </source>
</evidence>
<dbReference type="Gene3D" id="3.40.630.30">
    <property type="match status" value="1"/>
</dbReference>
<proteinExistence type="predicted"/>
<dbReference type="CDD" id="cd04301">
    <property type="entry name" value="NAT_SF"/>
    <property type="match status" value="1"/>
</dbReference>
<accession>I4CDR6</accession>
<dbReference type="eggNOG" id="COG0456">
    <property type="taxonomic scope" value="Bacteria"/>
</dbReference>
<dbReference type="SUPFAM" id="SSF55729">
    <property type="entry name" value="Acyl-CoA N-acyltransferases (Nat)"/>
    <property type="match status" value="1"/>
</dbReference>
<evidence type="ECO:0000259" key="2">
    <source>
        <dbReference type="PROSITE" id="PS51186"/>
    </source>
</evidence>
<dbReference type="InterPro" id="IPR016181">
    <property type="entry name" value="Acyl_CoA_acyltransferase"/>
</dbReference>
<protein>
    <submittedName>
        <fullName evidence="3">Acetyltransferase</fullName>
    </submittedName>
</protein>
<evidence type="ECO:0000313" key="3">
    <source>
        <dbReference type="EMBL" id="AFM27707.1"/>
    </source>
</evidence>
<feature type="region of interest" description="Disordered" evidence="1">
    <location>
        <begin position="108"/>
        <end position="127"/>
    </location>
</feature>
<reference evidence="4" key="1">
    <citation type="submission" date="2012-06" db="EMBL/GenBank/DDBJ databases">
        <title>Complete sequence of chromosome of Desulfomonile tiedjei DSM 6799.</title>
        <authorList>
            <person name="Lucas S."/>
            <person name="Copeland A."/>
            <person name="Lapidus A."/>
            <person name="Glavina del Rio T."/>
            <person name="Dalin E."/>
            <person name="Tice H."/>
            <person name="Bruce D."/>
            <person name="Goodwin L."/>
            <person name="Pitluck S."/>
            <person name="Peters L."/>
            <person name="Ovchinnikova G."/>
            <person name="Zeytun A."/>
            <person name="Lu M."/>
            <person name="Kyrpides N."/>
            <person name="Mavromatis K."/>
            <person name="Ivanova N."/>
            <person name="Brettin T."/>
            <person name="Detter J.C."/>
            <person name="Han C."/>
            <person name="Larimer F."/>
            <person name="Land M."/>
            <person name="Hauser L."/>
            <person name="Markowitz V."/>
            <person name="Cheng J.-F."/>
            <person name="Hugenholtz P."/>
            <person name="Woyke T."/>
            <person name="Wu D."/>
            <person name="Spring S."/>
            <person name="Schroeder M."/>
            <person name="Brambilla E."/>
            <person name="Klenk H.-P."/>
            <person name="Eisen J.A."/>
        </authorList>
    </citation>
    <scope>NUCLEOTIDE SEQUENCE [LARGE SCALE GENOMIC DNA]</scope>
    <source>
        <strain evidence="4">ATCC 49306 / DSM 6799 / DCB-1</strain>
    </source>
</reference>